<evidence type="ECO:0008006" key="10">
    <source>
        <dbReference type="Google" id="ProtNLM"/>
    </source>
</evidence>
<dbReference type="FunFam" id="1.10.10.60:FF:000016">
    <property type="entry name" value="Transcriptional activator Myb isoform A"/>
    <property type="match status" value="1"/>
</dbReference>
<feature type="domain" description="Myb-like" evidence="6">
    <location>
        <begin position="216"/>
        <end position="261"/>
    </location>
</feature>
<dbReference type="SUPFAM" id="SSF46689">
    <property type="entry name" value="Homeodomain-like"/>
    <property type="match status" value="2"/>
</dbReference>
<evidence type="ECO:0000256" key="3">
    <source>
        <dbReference type="ARBA" id="ARBA00023163"/>
    </source>
</evidence>
<dbReference type="GO" id="GO:0001006">
    <property type="term" value="F:RNA polymerase III type 3 promoter sequence-specific DNA binding"/>
    <property type="evidence" value="ECO:0007669"/>
    <property type="project" value="TreeGrafter"/>
</dbReference>
<keyword evidence="2" id="KW-0238">DNA-binding</keyword>
<comment type="caution">
    <text evidence="8">The sequence shown here is derived from an EMBL/GenBank/DDBJ whole genome shotgun (WGS) entry which is preliminary data.</text>
</comment>
<evidence type="ECO:0000259" key="7">
    <source>
        <dbReference type="PROSITE" id="PS51294"/>
    </source>
</evidence>
<gene>
    <name evidence="8" type="ORF">BCR42DRAFT_448832</name>
</gene>
<protein>
    <recommendedName>
        <fullName evidence="10">Homeodomain-like protein</fullName>
    </recommendedName>
</protein>
<evidence type="ECO:0000256" key="5">
    <source>
        <dbReference type="SAM" id="MobiDB-lite"/>
    </source>
</evidence>
<feature type="compositionally biased region" description="Low complexity" evidence="5">
    <location>
        <begin position="79"/>
        <end position="88"/>
    </location>
</feature>
<dbReference type="GO" id="GO:0019185">
    <property type="term" value="C:snRNA-activating protein complex"/>
    <property type="evidence" value="ECO:0007669"/>
    <property type="project" value="TreeGrafter"/>
</dbReference>
<dbReference type="InterPro" id="IPR051575">
    <property type="entry name" value="Myb-like_DNA-bd"/>
</dbReference>
<dbReference type="PROSITE" id="PS50090">
    <property type="entry name" value="MYB_LIKE"/>
    <property type="match status" value="3"/>
</dbReference>
<dbReference type="InterPro" id="IPR009057">
    <property type="entry name" value="Homeodomain-like_sf"/>
</dbReference>
<dbReference type="GO" id="GO:0042796">
    <property type="term" value="P:snRNA transcription by RNA polymerase III"/>
    <property type="evidence" value="ECO:0007669"/>
    <property type="project" value="TreeGrafter"/>
</dbReference>
<dbReference type="PANTHER" id="PTHR46621:SF1">
    <property type="entry name" value="SNRNA-ACTIVATING PROTEIN COMPLEX SUBUNIT 4"/>
    <property type="match status" value="1"/>
</dbReference>
<keyword evidence="4" id="KW-0539">Nucleus</keyword>
<feature type="compositionally biased region" description="Low complexity" evidence="5">
    <location>
        <begin position="506"/>
        <end position="518"/>
    </location>
</feature>
<evidence type="ECO:0000259" key="6">
    <source>
        <dbReference type="PROSITE" id="PS50090"/>
    </source>
</evidence>
<feature type="compositionally biased region" description="Low complexity" evidence="5">
    <location>
        <begin position="432"/>
        <end position="455"/>
    </location>
</feature>
<organism evidence="8 9">
    <name type="scientific">Absidia repens</name>
    <dbReference type="NCBI Taxonomy" id="90262"/>
    <lineage>
        <taxon>Eukaryota</taxon>
        <taxon>Fungi</taxon>
        <taxon>Fungi incertae sedis</taxon>
        <taxon>Mucoromycota</taxon>
        <taxon>Mucoromycotina</taxon>
        <taxon>Mucoromycetes</taxon>
        <taxon>Mucorales</taxon>
        <taxon>Cunninghamellaceae</taxon>
        <taxon>Absidia</taxon>
    </lineage>
</organism>
<feature type="domain" description="HTH myb-type" evidence="7">
    <location>
        <begin position="217"/>
        <end position="265"/>
    </location>
</feature>
<feature type="compositionally biased region" description="Polar residues" evidence="5">
    <location>
        <begin position="496"/>
        <end position="505"/>
    </location>
</feature>
<accession>A0A1X2IQI6</accession>
<feature type="compositionally biased region" description="Polar residues" evidence="5">
    <location>
        <begin position="540"/>
        <end position="552"/>
    </location>
</feature>
<dbReference type="GO" id="GO:0000978">
    <property type="term" value="F:RNA polymerase II cis-regulatory region sequence-specific DNA binding"/>
    <property type="evidence" value="ECO:0007669"/>
    <property type="project" value="TreeGrafter"/>
</dbReference>
<dbReference type="GO" id="GO:0042795">
    <property type="term" value="P:snRNA transcription by RNA polymerase II"/>
    <property type="evidence" value="ECO:0007669"/>
    <property type="project" value="TreeGrafter"/>
</dbReference>
<evidence type="ECO:0000256" key="2">
    <source>
        <dbReference type="ARBA" id="ARBA00023125"/>
    </source>
</evidence>
<feature type="region of interest" description="Disordered" evidence="5">
    <location>
        <begin position="377"/>
        <end position="552"/>
    </location>
</feature>
<dbReference type="InterPro" id="IPR001005">
    <property type="entry name" value="SANT/Myb"/>
</dbReference>
<feature type="compositionally biased region" description="Polar residues" evidence="5">
    <location>
        <begin position="461"/>
        <end position="486"/>
    </location>
</feature>
<dbReference type="Gene3D" id="1.10.10.60">
    <property type="entry name" value="Homeodomain-like"/>
    <property type="match status" value="3"/>
</dbReference>
<dbReference type="EMBL" id="MCGE01000006">
    <property type="protein sequence ID" value="ORZ20541.1"/>
    <property type="molecule type" value="Genomic_DNA"/>
</dbReference>
<keyword evidence="3" id="KW-0804">Transcription</keyword>
<dbReference type="STRING" id="90262.A0A1X2IQI6"/>
<dbReference type="OrthoDB" id="2143914at2759"/>
<dbReference type="AlphaFoldDB" id="A0A1X2IQI6"/>
<evidence type="ECO:0000313" key="9">
    <source>
        <dbReference type="Proteomes" id="UP000193560"/>
    </source>
</evidence>
<evidence type="ECO:0000313" key="8">
    <source>
        <dbReference type="EMBL" id="ORZ20541.1"/>
    </source>
</evidence>
<feature type="compositionally biased region" description="Low complexity" evidence="5">
    <location>
        <begin position="528"/>
        <end position="538"/>
    </location>
</feature>
<feature type="compositionally biased region" description="Low complexity" evidence="5">
    <location>
        <begin position="377"/>
        <end position="418"/>
    </location>
</feature>
<dbReference type="PROSITE" id="PS51294">
    <property type="entry name" value="HTH_MYB"/>
    <property type="match status" value="2"/>
</dbReference>
<dbReference type="Pfam" id="PF00249">
    <property type="entry name" value="Myb_DNA-binding"/>
    <property type="match status" value="3"/>
</dbReference>
<name>A0A1X2IQI6_9FUNG</name>
<feature type="domain" description="Myb-like" evidence="6">
    <location>
        <begin position="324"/>
        <end position="374"/>
    </location>
</feature>
<feature type="domain" description="HTH myb-type" evidence="7">
    <location>
        <begin position="324"/>
        <end position="381"/>
    </location>
</feature>
<feature type="compositionally biased region" description="Polar residues" evidence="5">
    <location>
        <begin position="25"/>
        <end position="55"/>
    </location>
</feature>
<evidence type="ECO:0000256" key="4">
    <source>
        <dbReference type="ARBA" id="ARBA00023242"/>
    </source>
</evidence>
<dbReference type="CDD" id="cd00167">
    <property type="entry name" value="SANT"/>
    <property type="match status" value="3"/>
</dbReference>
<keyword evidence="9" id="KW-1185">Reference proteome</keyword>
<feature type="domain" description="Myb-like" evidence="6">
    <location>
        <begin position="262"/>
        <end position="323"/>
    </location>
</feature>
<dbReference type="PANTHER" id="PTHR46621">
    <property type="entry name" value="SNRNA-ACTIVATING PROTEIN COMPLEX SUBUNIT 4"/>
    <property type="match status" value="1"/>
</dbReference>
<dbReference type="InterPro" id="IPR017930">
    <property type="entry name" value="Myb_dom"/>
</dbReference>
<feature type="region of interest" description="Disordered" evidence="5">
    <location>
        <begin position="129"/>
        <end position="176"/>
    </location>
</feature>
<dbReference type="Proteomes" id="UP000193560">
    <property type="component" value="Unassembled WGS sequence"/>
</dbReference>
<feature type="region of interest" description="Disordered" evidence="5">
    <location>
        <begin position="25"/>
        <end position="101"/>
    </location>
</feature>
<evidence type="ECO:0000256" key="1">
    <source>
        <dbReference type="ARBA" id="ARBA00023015"/>
    </source>
</evidence>
<proteinExistence type="predicted"/>
<dbReference type="SMART" id="SM00717">
    <property type="entry name" value="SANT"/>
    <property type="match status" value="3"/>
</dbReference>
<sequence>MNDSNAYLLMEQQSRELRCGGLSGISTSSDQPSTWHSTTVNNNDGISTTDSVLPASSSYHPQHHQQQQHYYQKPAPIMTSSSHSTSLSQRRYHFQSSPSSPSVNAMMMIDIPTPAANHSAAVAPLSATTSSSASTCSTPPATYWPPTSTPSTSQSFYQNQTSYHHQQQQHQQHYEQQTSVVTPVQYQQAPIMQSPIVSTTRSHSVKRNKLRQSSYSRWSLEEDERLKQAVAIHGSHKWSLIASHVPNRTPMQCSTRWLGALNPNIHKGRWTEYEDNILKYSVLEYANVTDNQGRIQPIPWNRIADRIPNRTGIQCQARWTEALDPYVRKGKWGADEDQLLRSGVKDHGRCWIRIAETIPGRTQRQCRTRWMQLQCKHNKQQQQEQQQHQRSSLSTTAMATPSLSTSSASTSSSSSSSSNNNVINVSDAVPYSSPSSIDDAASPSSTDDDTILLTTGPAPLSINTNAVPANHSSTYGNYSPHGTSTNKKNHEYYSASGDNFSATMVQQQQQQQQQQQHLPHMHHHYHHQPQAQYNHPAPSGSATSANTHPHDINYSQQRPIKQVFHTPSIQASPSDVYSYFNHLSQPTNVLSSKSQQLHHQ</sequence>
<reference evidence="8 9" key="1">
    <citation type="submission" date="2016-07" db="EMBL/GenBank/DDBJ databases">
        <title>Pervasive Adenine N6-methylation of Active Genes in Fungi.</title>
        <authorList>
            <consortium name="DOE Joint Genome Institute"/>
            <person name="Mondo S.J."/>
            <person name="Dannebaum R.O."/>
            <person name="Kuo R.C."/>
            <person name="Labutti K."/>
            <person name="Haridas S."/>
            <person name="Kuo A."/>
            <person name="Salamov A."/>
            <person name="Ahrendt S.R."/>
            <person name="Lipzen A."/>
            <person name="Sullivan W."/>
            <person name="Andreopoulos W.B."/>
            <person name="Clum A."/>
            <person name="Lindquist E."/>
            <person name="Daum C."/>
            <person name="Ramamoorthy G.K."/>
            <person name="Gryganskyi A."/>
            <person name="Culley D."/>
            <person name="Magnuson J.K."/>
            <person name="James T.Y."/>
            <person name="O'Malley M.A."/>
            <person name="Stajich J.E."/>
            <person name="Spatafora J.W."/>
            <person name="Visel A."/>
            <person name="Grigoriev I.V."/>
        </authorList>
    </citation>
    <scope>NUCLEOTIDE SEQUENCE [LARGE SCALE GENOMIC DNA]</scope>
    <source>
        <strain evidence="8 9">NRRL 1336</strain>
    </source>
</reference>
<keyword evidence="1" id="KW-0805">Transcription regulation</keyword>
<feature type="compositionally biased region" description="Low complexity" evidence="5">
    <location>
        <begin position="56"/>
        <end position="72"/>
    </location>
</feature>